<dbReference type="SUPFAM" id="SSF53213">
    <property type="entry name" value="LigB-like"/>
    <property type="match status" value="1"/>
</dbReference>
<dbReference type="PANTHER" id="PTHR30096:SF0">
    <property type="entry name" value="4,5-DOPA DIOXYGENASE EXTRADIOL-LIKE PROTEIN"/>
    <property type="match status" value="1"/>
</dbReference>
<keyword evidence="7" id="KW-0223">Dioxygenase</keyword>
<evidence type="ECO:0000256" key="3">
    <source>
        <dbReference type="ARBA" id="ARBA00022723"/>
    </source>
</evidence>
<comment type="similarity">
    <text evidence="2">Belongs to the DODA-type extradiol aromatic ring-opening dioxygenase family.</text>
</comment>
<keyword evidence="8" id="KW-1185">Reference proteome</keyword>
<proteinExistence type="inferred from homology"/>
<evidence type="ECO:0000313" key="8">
    <source>
        <dbReference type="Proteomes" id="UP001589789"/>
    </source>
</evidence>
<dbReference type="PANTHER" id="PTHR30096">
    <property type="entry name" value="4,5-DOPA DIOXYGENASE EXTRADIOL-LIKE PROTEIN"/>
    <property type="match status" value="1"/>
</dbReference>
<organism evidence="7 8">
    <name type="scientific">Muricoccus vinaceus</name>
    <dbReference type="NCBI Taxonomy" id="424704"/>
    <lineage>
        <taxon>Bacteria</taxon>
        <taxon>Pseudomonadati</taxon>
        <taxon>Pseudomonadota</taxon>
        <taxon>Alphaproteobacteria</taxon>
        <taxon>Acetobacterales</taxon>
        <taxon>Roseomonadaceae</taxon>
        <taxon>Muricoccus</taxon>
    </lineage>
</organism>
<evidence type="ECO:0000259" key="6">
    <source>
        <dbReference type="Pfam" id="PF02900"/>
    </source>
</evidence>
<keyword evidence="5" id="KW-0560">Oxidoreductase</keyword>
<dbReference type="Pfam" id="PF02900">
    <property type="entry name" value="LigB"/>
    <property type="match status" value="1"/>
</dbReference>
<dbReference type="Gene3D" id="3.40.830.10">
    <property type="entry name" value="LigB-like"/>
    <property type="match status" value="1"/>
</dbReference>
<evidence type="ECO:0000256" key="1">
    <source>
        <dbReference type="ARBA" id="ARBA00001947"/>
    </source>
</evidence>
<dbReference type="InterPro" id="IPR014436">
    <property type="entry name" value="Extradiol_dOase_DODA"/>
</dbReference>
<comment type="caution">
    <text evidence="7">The sequence shown here is derived from an EMBL/GenBank/DDBJ whole genome shotgun (WGS) entry which is preliminary data.</text>
</comment>
<reference evidence="7 8" key="1">
    <citation type="submission" date="2024-09" db="EMBL/GenBank/DDBJ databases">
        <authorList>
            <person name="Sun Q."/>
            <person name="Mori K."/>
        </authorList>
    </citation>
    <scope>NUCLEOTIDE SEQUENCE [LARGE SCALE GENOMIC DNA]</scope>
    <source>
        <strain evidence="7 8">CCM 7468</strain>
    </source>
</reference>
<protein>
    <submittedName>
        <fullName evidence="7">Dioxygenase</fullName>
    </submittedName>
</protein>
<evidence type="ECO:0000313" key="7">
    <source>
        <dbReference type="EMBL" id="MFC0387935.1"/>
    </source>
</evidence>
<comment type="cofactor">
    <cofactor evidence="1">
        <name>Zn(2+)</name>
        <dbReference type="ChEBI" id="CHEBI:29105"/>
    </cofactor>
</comment>
<evidence type="ECO:0000256" key="4">
    <source>
        <dbReference type="ARBA" id="ARBA00022833"/>
    </source>
</evidence>
<name>A0ABV6IWF2_9PROT</name>
<gene>
    <name evidence="7" type="ORF">ACFFIC_20665</name>
</gene>
<dbReference type="GO" id="GO:0051213">
    <property type="term" value="F:dioxygenase activity"/>
    <property type="evidence" value="ECO:0007669"/>
    <property type="project" value="UniProtKB-KW"/>
</dbReference>
<dbReference type="Proteomes" id="UP001589789">
    <property type="component" value="Unassembled WGS sequence"/>
</dbReference>
<dbReference type="InterPro" id="IPR004183">
    <property type="entry name" value="Xdiol_dOase_suB"/>
</dbReference>
<dbReference type="EMBL" id="JBHLVZ010000072">
    <property type="protein sequence ID" value="MFC0387935.1"/>
    <property type="molecule type" value="Genomic_DNA"/>
</dbReference>
<accession>A0ABV6IWF2</accession>
<keyword evidence="4" id="KW-0862">Zinc</keyword>
<keyword evidence="3" id="KW-0479">Metal-binding</keyword>
<dbReference type="CDD" id="cd07363">
    <property type="entry name" value="45_DOPA_Dioxygenase"/>
    <property type="match status" value="1"/>
</dbReference>
<feature type="domain" description="Extradiol ring-cleavage dioxygenase class III enzyme subunit B" evidence="6">
    <location>
        <begin position="7"/>
        <end position="97"/>
    </location>
</feature>
<evidence type="ECO:0000256" key="5">
    <source>
        <dbReference type="ARBA" id="ARBA00023002"/>
    </source>
</evidence>
<evidence type="ECO:0000256" key="2">
    <source>
        <dbReference type="ARBA" id="ARBA00007581"/>
    </source>
</evidence>
<sequence>MPAPLREDGVLIVGSGSFTHNLDAFFGGAPDASEPSWVTAFAGWMDQAILEGRRGELLGYRLRAPFARENHPTEEHLLPLFVALGAAGQASRAECLHRSADAGVLRMDAYAFS</sequence>
<dbReference type="RefSeq" id="WP_377053861.1">
    <property type="nucleotide sequence ID" value="NZ_JBHLVZ010000072.1"/>
</dbReference>